<name>A0A1B2EB12_9HYPH</name>
<sequence>MWPKQNLERDLRSLLRRIETTCQPTGSLVADVLQYACPRLKSGIQPHDLVQRLIGAEAWVDLGFWLIGWELPDWVIHRLSCDDSRWNCAICVRGLAINWVEDVAEFQHDNPALAIFGALVQAQLQKAQGRAPSNVTAFRRRNRSGAASMTHGVER</sequence>
<reference evidence="1" key="1">
    <citation type="submission" date="2016-07" db="EMBL/GenBank/DDBJ databases">
        <title>Microvirga ossetica sp. nov. a new species of rhizobia isolated from root nodules of the legume species Vicia alpestris Steven originated from North Ossetia region in the Caucasus.</title>
        <authorList>
            <person name="Safronova V.I."/>
            <person name="Kuznetsova I.G."/>
            <person name="Sazanova A.L."/>
            <person name="Belimov A."/>
            <person name="Andronov E."/>
            <person name="Osledkin Y.S."/>
            <person name="Onishchuk O.P."/>
            <person name="Kurchak O.N."/>
            <person name="Shaposhnikov A.I."/>
            <person name="Willems A."/>
            <person name="Tikhonovich I.A."/>
        </authorList>
    </citation>
    <scope>NUCLEOTIDE SEQUENCE [LARGE SCALE GENOMIC DNA]</scope>
    <source>
        <strain evidence="1">V5/3M</strain>
    </source>
</reference>
<protein>
    <submittedName>
        <fullName evidence="1">Uncharacterized protein</fullName>
    </submittedName>
</protein>
<dbReference type="EMBL" id="CP016616">
    <property type="protein sequence ID" value="ANY77143.1"/>
    <property type="molecule type" value="Genomic_DNA"/>
</dbReference>
<organism evidence="1">
    <name type="scientific">Microvirga ossetica</name>
    <dbReference type="NCBI Taxonomy" id="1882682"/>
    <lineage>
        <taxon>Bacteria</taxon>
        <taxon>Pseudomonadati</taxon>
        <taxon>Pseudomonadota</taxon>
        <taxon>Alphaproteobacteria</taxon>
        <taxon>Hyphomicrobiales</taxon>
        <taxon>Methylobacteriaceae</taxon>
        <taxon>Microvirga</taxon>
    </lineage>
</organism>
<dbReference type="OrthoDB" id="8234528at2"/>
<dbReference type="AlphaFoldDB" id="A0A1B2EB12"/>
<dbReference type="KEGG" id="moc:BB934_02010"/>
<accession>A0A1B2EB12</accession>
<gene>
    <name evidence="1" type="ORF">BB934_02010</name>
</gene>
<proteinExistence type="predicted"/>
<dbReference type="RefSeq" id="WP_099508144.1">
    <property type="nucleotide sequence ID" value="NZ_CP016616.1"/>
</dbReference>
<evidence type="ECO:0000313" key="1">
    <source>
        <dbReference type="EMBL" id="ANY77143.1"/>
    </source>
</evidence>